<evidence type="ECO:0000313" key="8">
    <source>
        <dbReference type="EMBL" id="MBB3155532.1"/>
    </source>
</evidence>
<dbReference type="Gene3D" id="3.20.20.30">
    <property type="entry name" value="Luciferase-like domain"/>
    <property type="match status" value="1"/>
</dbReference>
<dbReference type="InterPro" id="IPR016215">
    <property type="entry name" value="NTA_MOA"/>
</dbReference>
<evidence type="ECO:0000256" key="2">
    <source>
        <dbReference type="ARBA" id="ARBA00022643"/>
    </source>
</evidence>
<keyword evidence="1 6" id="KW-0285">Flavoprotein</keyword>
<reference evidence="8 9" key="1">
    <citation type="submission" date="2020-08" db="EMBL/GenBank/DDBJ databases">
        <title>Genomic Encyclopedia of Type Strains, Phase III (KMG-III): the genomes of soil and plant-associated and newly described type strains.</title>
        <authorList>
            <person name="Whitman W."/>
        </authorList>
    </citation>
    <scope>NUCLEOTIDE SEQUENCE [LARGE SCALE GENOMIC DNA]</scope>
    <source>
        <strain evidence="8 9">CECT 8234</strain>
    </source>
</reference>
<organism evidence="8 9">
    <name type="scientific">Paenibacillus endophyticus</name>
    <dbReference type="NCBI Taxonomy" id="1294268"/>
    <lineage>
        <taxon>Bacteria</taxon>
        <taxon>Bacillati</taxon>
        <taxon>Bacillota</taxon>
        <taxon>Bacilli</taxon>
        <taxon>Bacillales</taxon>
        <taxon>Paenibacillaceae</taxon>
        <taxon>Paenibacillus</taxon>
    </lineage>
</organism>
<feature type="domain" description="Luciferase-like" evidence="7">
    <location>
        <begin position="24"/>
        <end position="380"/>
    </location>
</feature>
<dbReference type="CDD" id="cd01095">
    <property type="entry name" value="Nitrilotriacetate_monoxgenase"/>
    <property type="match status" value="1"/>
</dbReference>
<proteinExistence type="inferred from homology"/>
<dbReference type="Proteomes" id="UP000518605">
    <property type="component" value="Unassembled WGS sequence"/>
</dbReference>
<gene>
    <name evidence="8" type="ORF">FHS16_005640</name>
</gene>
<keyword evidence="4 8" id="KW-0503">Monooxygenase</keyword>
<dbReference type="PIRSF" id="PIRSF000337">
    <property type="entry name" value="NTA_MOA"/>
    <property type="match status" value="1"/>
</dbReference>
<accession>A0A7W5GDX0</accession>
<name>A0A7W5GDX0_9BACL</name>
<feature type="binding site" evidence="6">
    <location>
        <position position="96"/>
    </location>
    <ligand>
        <name>FMN</name>
        <dbReference type="ChEBI" id="CHEBI:58210"/>
    </ligand>
</feature>
<comment type="caution">
    <text evidence="8">The sequence shown here is derived from an EMBL/GenBank/DDBJ whole genome shotgun (WGS) entry which is preliminary data.</text>
</comment>
<dbReference type="PANTHER" id="PTHR30011">
    <property type="entry name" value="ALKANESULFONATE MONOOXYGENASE-RELATED"/>
    <property type="match status" value="1"/>
</dbReference>
<dbReference type="RefSeq" id="WP_183570305.1">
    <property type="nucleotide sequence ID" value="NZ_CBCSLB010000024.1"/>
</dbReference>
<dbReference type="EMBL" id="JACHXW010000025">
    <property type="protein sequence ID" value="MBB3155532.1"/>
    <property type="molecule type" value="Genomic_DNA"/>
</dbReference>
<dbReference type="GO" id="GO:0004497">
    <property type="term" value="F:monooxygenase activity"/>
    <property type="evidence" value="ECO:0007669"/>
    <property type="project" value="UniProtKB-KW"/>
</dbReference>
<dbReference type="SUPFAM" id="SSF51679">
    <property type="entry name" value="Bacterial luciferase-like"/>
    <property type="match status" value="1"/>
</dbReference>
<dbReference type="GO" id="GO:0016705">
    <property type="term" value="F:oxidoreductase activity, acting on paired donors, with incorporation or reduction of molecular oxygen"/>
    <property type="evidence" value="ECO:0007669"/>
    <property type="project" value="InterPro"/>
</dbReference>
<sequence length="455" mass="50526">MSQSNRQLHLNLFIMNAGHHEAAWRHQGTEPHNITDIEYFTRLAKTAEAAKFDSLFLADGLAINNNIKHGAFIGLEPFTLLSALASVTQRIGLIGTVSTTYNEPFHVARKFASLDHISKGRAGWNIVTSGSSVEANNFSKDTHLAHSKRYERANEFLQVTTGLWNSWEDDALIIDRDSGTFADHRKVRSIDHVGDSFKVRGPLNIPRSPQGYPVLVQAGSSEDGKEFAAQYAEAIFTAQQTLQEAQRFYSDVKSRLAHYGRTADQLLILPGICPIIGHTESEAKEKEQELNELTVIDYGLTQLSHMLNVDLFTYPLDGKLPELPRLEEINGNKSRFQLVVDLAAREDLTIRQLLHRLAGGRGHRTFAGTALQIADQLEEWFVNGASDGFNVMPPYLPAGLEEFAEQVIPELQRRGLFRREYSGHTLREHFGLARPANPHSIASAPAAASQAAASL</sequence>
<protein>
    <submittedName>
        <fullName evidence="8">FMN-dependent oxidoreductase (Nitrilotriacetate monooxygenase family)</fullName>
    </submittedName>
</protein>
<dbReference type="InterPro" id="IPR036661">
    <property type="entry name" value="Luciferase-like_sf"/>
</dbReference>
<feature type="binding site" evidence="6">
    <location>
        <position position="59"/>
    </location>
    <ligand>
        <name>FMN</name>
        <dbReference type="ChEBI" id="CHEBI:58210"/>
    </ligand>
</feature>
<evidence type="ECO:0000256" key="3">
    <source>
        <dbReference type="ARBA" id="ARBA00023002"/>
    </source>
</evidence>
<evidence type="ECO:0000256" key="4">
    <source>
        <dbReference type="ARBA" id="ARBA00023033"/>
    </source>
</evidence>
<dbReference type="AlphaFoldDB" id="A0A7W5GDX0"/>
<feature type="binding site" evidence="6">
    <location>
        <position position="150"/>
    </location>
    <ligand>
        <name>FMN</name>
        <dbReference type="ChEBI" id="CHEBI:58210"/>
    </ligand>
</feature>
<dbReference type="NCBIfam" id="TIGR03860">
    <property type="entry name" value="FMN_nitrolo"/>
    <property type="match status" value="1"/>
</dbReference>
<evidence type="ECO:0000256" key="6">
    <source>
        <dbReference type="PIRSR" id="PIRSR000337-1"/>
    </source>
</evidence>
<keyword evidence="2 6" id="KW-0288">FMN</keyword>
<dbReference type="Pfam" id="PF00296">
    <property type="entry name" value="Bac_luciferase"/>
    <property type="match status" value="1"/>
</dbReference>
<keyword evidence="3" id="KW-0560">Oxidoreductase</keyword>
<feature type="binding site" evidence="6">
    <location>
        <position position="220"/>
    </location>
    <ligand>
        <name>FMN</name>
        <dbReference type="ChEBI" id="CHEBI:58210"/>
    </ligand>
</feature>
<keyword evidence="9" id="KW-1185">Reference proteome</keyword>
<evidence type="ECO:0000313" key="9">
    <source>
        <dbReference type="Proteomes" id="UP000518605"/>
    </source>
</evidence>
<feature type="binding site" evidence="6">
    <location>
        <position position="221"/>
    </location>
    <ligand>
        <name>FMN</name>
        <dbReference type="ChEBI" id="CHEBI:58210"/>
    </ligand>
</feature>
<evidence type="ECO:0000256" key="1">
    <source>
        <dbReference type="ARBA" id="ARBA00022630"/>
    </source>
</evidence>
<dbReference type="PANTHER" id="PTHR30011:SF16">
    <property type="entry name" value="C2H2 FINGER DOMAIN TRANSCRIPTION FACTOR (EUROFUNG)-RELATED"/>
    <property type="match status" value="1"/>
</dbReference>
<feature type="binding site" evidence="6">
    <location>
        <position position="146"/>
    </location>
    <ligand>
        <name>FMN</name>
        <dbReference type="ChEBI" id="CHEBI:58210"/>
    </ligand>
</feature>
<evidence type="ECO:0000259" key="7">
    <source>
        <dbReference type="Pfam" id="PF00296"/>
    </source>
</evidence>
<comment type="similarity">
    <text evidence="5">Belongs to the NtaA/SnaA/DszA monooxygenase family.</text>
</comment>
<dbReference type="InterPro" id="IPR011251">
    <property type="entry name" value="Luciferase-like_dom"/>
</dbReference>
<evidence type="ECO:0000256" key="5">
    <source>
        <dbReference type="ARBA" id="ARBA00033748"/>
    </source>
</evidence>
<dbReference type="InterPro" id="IPR051260">
    <property type="entry name" value="Diverse_substr_monoxygenases"/>
</dbReference>